<protein>
    <recommendedName>
        <fullName evidence="6">BHLH domain-containing protein</fullName>
    </recommendedName>
</protein>
<dbReference type="GO" id="GO:0003700">
    <property type="term" value="F:DNA-binding transcription factor activity"/>
    <property type="evidence" value="ECO:0007669"/>
    <property type="project" value="InterPro"/>
</dbReference>
<keyword evidence="4" id="KW-0804">Transcription</keyword>
<dbReference type="GO" id="GO:0046983">
    <property type="term" value="F:protein dimerization activity"/>
    <property type="evidence" value="ECO:0007669"/>
    <property type="project" value="InterPro"/>
</dbReference>
<dbReference type="GO" id="GO:0005634">
    <property type="term" value="C:nucleus"/>
    <property type="evidence" value="ECO:0007669"/>
    <property type="project" value="UniProtKB-SubCell"/>
</dbReference>
<evidence type="ECO:0000256" key="2">
    <source>
        <dbReference type="ARBA" id="ARBA00023015"/>
    </source>
</evidence>
<dbReference type="PANTHER" id="PTHR45914:SF24">
    <property type="entry name" value="BHLH DOMAIN-CONTAINING PROTEIN"/>
    <property type="match status" value="1"/>
</dbReference>
<dbReference type="PROSITE" id="PS50888">
    <property type="entry name" value="BHLH"/>
    <property type="match status" value="1"/>
</dbReference>
<dbReference type="InterPro" id="IPR045843">
    <property type="entry name" value="IND-like"/>
</dbReference>
<reference evidence="7 8" key="1">
    <citation type="journal article" date="2021" name="Commun. Biol.">
        <title>The genome of Shorea leprosula (Dipterocarpaceae) highlights the ecological relevance of drought in aseasonal tropical rainforests.</title>
        <authorList>
            <person name="Ng K.K.S."/>
            <person name="Kobayashi M.J."/>
            <person name="Fawcett J.A."/>
            <person name="Hatakeyama M."/>
            <person name="Paape T."/>
            <person name="Ng C.H."/>
            <person name="Ang C.C."/>
            <person name="Tnah L.H."/>
            <person name="Lee C.T."/>
            <person name="Nishiyama T."/>
            <person name="Sese J."/>
            <person name="O'Brien M.J."/>
            <person name="Copetti D."/>
            <person name="Mohd Noor M.I."/>
            <person name="Ong R.C."/>
            <person name="Putra M."/>
            <person name="Sireger I.Z."/>
            <person name="Indrioko S."/>
            <person name="Kosugi Y."/>
            <person name="Izuno A."/>
            <person name="Isagi Y."/>
            <person name="Lee S.L."/>
            <person name="Shimizu K.K."/>
        </authorList>
    </citation>
    <scope>NUCLEOTIDE SEQUENCE [LARGE SCALE GENOMIC DNA]</scope>
    <source>
        <strain evidence="7">214</strain>
    </source>
</reference>
<feature type="domain" description="BHLH" evidence="6">
    <location>
        <begin position="204"/>
        <end position="253"/>
    </location>
</feature>
<evidence type="ECO:0000256" key="4">
    <source>
        <dbReference type="ARBA" id="ARBA00023163"/>
    </source>
</evidence>
<evidence type="ECO:0000313" key="7">
    <source>
        <dbReference type="EMBL" id="GKV03915.1"/>
    </source>
</evidence>
<keyword evidence="3" id="KW-0238">DNA-binding</keyword>
<dbReference type="Proteomes" id="UP001054252">
    <property type="component" value="Unassembled WGS sequence"/>
</dbReference>
<comment type="caution">
    <text evidence="7">The sequence shown here is derived from an EMBL/GenBank/DDBJ whole genome shotgun (WGS) entry which is preliminary data.</text>
</comment>
<comment type="subcellular location">
    <subcellularLocation>
        <location evidence="1">Nucleus</location>
    </subcellularLocation>
</comment>
<dbReference type="InterPro" id="IPR011598">
    <property type="entry name" value="bHLH_dom"/>
</dbReference>
<name>A0AAV5IYS2_9ROSI</name>
<evidence type="ECO:0000256" key="1">
    <source>
        <dbReference type="ARBA" id="ARBA00004123"/>
    </source>
</evidence>
<proteinExistence type="predicted"/>
<accession>A0AAV5IYS2</accession>
<evidence type="ECO:0000259" key="6">
    <source>
        <dbReference type="PROSITE" id="PS50888"/>
    </source>
</evidence>
<keyword evidence="5" id="KW-0539">Nucleus</keyword>
<dbReference type="GO" id="GO:0003677">
    <property type="term" value="F:DNA binding"/>
    <property type="evidence" value="ECO:0007669"/>
    <property type="project" value="UniProtKB-KW"/>
</dbReference>
<sequence length="331" mass="37608">MITIYLSQPAAKHMEVQVTVSRIIRGNPRNRRRLLHFNQKTDDKTRQYLLLRFWSLMALSFCSNSDISLQYYLNAEMEGFLLSQPQLECDLFGFDNSLAPPDACFDPILQPEELCYSDIYSSTRLLPSFPFPSIFPHQDQFESYSQYHQKSCANLAPEFFNSTVPAVEFLPEILAPLPELIKAPSTSFNYGKSDETGKKAGDQVNLSPQSIAARERRRKITKKTQELGSLIPGGQKMNTAEMLQAAYKYVKFLQAQVGLLQVMSLIQEKMEIAHTEELPSLLASQAIQEKLYSSEKCLIPKEFVGTLANDPEIQSRPLISHDIHHLLRIDG</sequence>
<dbReference type="SMART" id="SM00353">
    <property type="entry name" value="HLH"/>
    <property type="match status" value="1"/>
</dbReference>
<evidence type="ECO:0000256" key="5">
    <source>
        <dbReference type="ARBA" id="ARBA00023242"/>
    </source>
</evidence>
<evidence type="ECO:0000256" key="3">
    <source>
        <dbReference type="ARBA" id="ARBA00023125"/>
    </source>
</evidence>
<organism evidence="7 8">
    <name type="scientific">Rubroshorea leprosula</name>
    <dbReference type="NCBI Taxonomy" id="152421"/>
    <lineage>
        <taxon>Eukaryota</taxon>
        <taxon>Viridiplantae</taxon>
        <taxon>Streptophyta</taxon>
        <taxon>Embryophyta</taxon>
        <taxon>Tracheophyta</taxon>
        <taxon>Spermatophyta</taxon>
        <taxon>Magnoliopsida</taxon>
        <taxon>eudicotyledons</taxon>
        <taxon>Gunneridae</taxon>
        <taxon>Pentapetalae</taxon>
        <taxon>rosids</taxon>
        <taxon>malvids</taxon>
        <taxon>Malvales</taxon>
        <taxon>Dipterocarpaceae</taxon>
        <taxon>Rubroshorea</taxon>
    </lineage>
</organism>
<keyword evidence="8" id="KW-1185">Reference proteome</keyword>
<dbReference type="AlphaFoldDB" id="A0AAV5IYS2"/>
<dbReference type="PANTHER" id="PTHR45914">
    <property type="entry name" value="TRANSCRIPTION FACTOR HEC3-RELATED"/>
    <property type="match status" value="1"/>
</dbReference>
<dbReference type="Pfam" id="PF00010">
    <property type="entry name" value="HLH"/>
    <property type="match status" value="1"/>
</dbReference>
<keyword evidence="2" id="KW-0805">Transcription regulation</keyword>
<dbReference type="Gene3D" id="4.10.280.10">
    <property type="entry name" value="Helix-loop-helix DNA-binding domain"/>
    <property type="match status" value="1"/>
</dbReference>
<dbReference type="SUPFAM" id="SSF47459">
    <property type="entry name" value="HLH, helix-loop-helix DNA-binding domain"/>
    <property type="match status" value="1"/>
</dbReference>
<gene>
    <name evidence="7" type="ORF">SLEP1_g16149</name>
</gene>
<dbReference type="InterPro" id="IPR036638">
    <property type="entry name" value="HLH_DNA-bd_sf"/>
</dbReference>
<evidence type="ECO:0000313" key="8">
    <source>
        <dbReference type="Proteomes" id="UP001054252"/>
    </source>
</evidence>
<dbReference type="EMBL" id="BPVZ01000021">
    <property type="protein sequence ID" value="GKV03915.1"/>
    <property type="molecule type" value="Genomic_DNA"/>
</dbReference>